<gene>
    <name evidence="2" type="ORF">RAN89_03260</name>
</gene>
<reference evidence="2 3" key="1">
    <citation type="submission" date="2023-08" db="EMBL/GenBank/DDBJ databases">
        <title>Rhodoferax potami sp. nov. and Rhodoferax mekongensis sp. nov., isolated from the Mekong River in Thailand.</title>
        <authorList>
            <person name="Kitikhun S."/>
            <person name="Charoenyingcharoen P."/>
            <person name="Siriarchawattana P."/>
            <person name="Likhitrattanapisal S."/>
            <person name="Nilsakha T."/>
            <person name="Chanpet A."/>
            <person name="Rattanawaree P."/>
            <person name="Ingsriswang S."/>
        </authorList>
    </citation>
    <scope>NUCLEOTIDE SEQUENCE [LARGE SCALE GENOMIC DNA]</scope>
    <source>
        <strain evidence="2 3">TBRC 17307</strain>
    </source>
</reference>
<accession>A0ABZ0B328</accession>
<feature type="domain" description="Putative DNA-binding" evidence="1">
    <location>
        <begin position="6"/>
        <end position="99"/>
    </location>
</feature>
<dbReference type="InterPro" id="IPR018640">
    <property type="entry name" value="DUF2063"/>
</dbReference>
<protein>
    <submittedName>
        <fullName evidence="2">DNA-binding domain-containing protein</fullName>
    </submittedName>
</protein>
<evidence type="ECO:0000259" key="1">
    <source>
        <dbReference type="Pfam" id="PF09836"/>
    </source>
</evidence>
<keyword evidence="3" id="KW-1185">Reference proteome</keyword>
<name>A0ABZ0B328_9BURK</name>
<sequence length="257" mass="27360">MSTLAQQQQALVAALFDWPAENAMKNIAACAMDPGARGLKAYQSNAHALAERALQAAYPVLTQLLGVESMGDLARAYWHAHPPVRGDVAQWGESLAAFMASSSQLQDTPFLPDVARLEWALHSMATLEDATPDLNTLTLLSTQDPGMLCLRLAPGAAVQCSDWPVATIHAAHGENGPSFEEVGRLLQAHAGEDAVVWRQGFKPCVRVALEGEAALLHALLAGRSLGQALDDVPHLDVSQWLTVAVQSGLLLAVYSGE</sequence>
<proteinExistence type="predicted"/>
<dbReference type="Gene3D" id="1.10.150.690">
    <property type="entry name" value="DUF2063"/>
    <property type="match status" value="1"/>
</dbReference>
<evidence type="ECO:0000313" key="3">
    <source>
        <dbReference type="Proteomes" id="UP001302257"/>
    </source>
</evidence>
<dbReference type="RefSeq" id="WP_313868229.1">
    <property type="nucleotide sequence ID" value="NZ_CP132507.1"/>
</dbReference>
<dbReference type="Proteomes" id="UP001302257">
    <property type="component" value="Chromosome"/>
</dbReference>
<organism evidence="2 3">
    <name type="scientific">Rhodoferax mekongensis</name>
    <dbReference type="NCBI Taxonomy" id="3068341"/>
    <lineage>
        <taxon>Bacteria</taxon>
        <taxon>Pseudomonadati</taxon>
        <taxon>Pseudomonadota</taxon>
        <taxon>Betaproteobacteria</taxon>
        <taxon>Burkholderiales</taxon>
        <taxon>Comamonadaceae</taxon>
        <taxon>Rhodoferax</taxon>
    </lineage>
</organism>
<keyword evidence="2" id="KW-0238">DNA-binding</keyword>
<evidence type="ECO:0000313" key="2">
    <source>
        <dbReference type="EMBL" id="WNO05464.1"/>
    </source>
</evidence>
<dbReference type="EMBL" id="CP132507">
    <property type="protein sequence ID" value="WNO05464.1"/>
    <property type="molecule type" value="Genomic_DNA"/>
</dbReference>
<dbReference type="InterPro" id="IPR044922">
    <property type="entry name" value="DUF2063_N_sf"/>
</dbReference>
<dbReference type="GO" id="GO:0003677">
    <property type="term" value="F:DNA binding"/>
    <property type="evidence" value="ECO:0007669"/>
    <property type="project" value="UniProtKB-KW"/>
</dbReference>
<dbReference type="Pfam" id="PF09836">
    <property type="entry name" value="DUF2063"/>
    <property type="match status" value="1"/>
</dbReference>